<comment type="caution">
    <text evidence="3">The sequence shown here is derived from an EMBL/GenBank/DDBJ whole genome shotgun (WGS) entry which is preliminary data.</text>
</comment>
<dbReference type="EMBL" id="JABMCG010000088">
    <property type="protein sequence ID" value="NUU27450.1"/>
    <property type="molecule type" value="Genomic_DNA"/>
</dbReference>
<feature type="domain" description="YhcG N-terminal" evidence="2">
    <location>
        <begin position="18"/>
        <end position="153"/>
    </location>
</feature>
<dbReference type="PANTHER" id="PTHR30547">
    <property type="entry name" value="UNCHARACTERIZED PROTEIN YHCG-RELATED"/>
    <property type="match status" value="1"/>
</dbReference>
<proteinExistence type="predicted"/>
<dbReference type="Pfam" id="PF17761">
    <property type="entry name" value="DUF1016_N"/>
    <property type="match status" value="1"/>
</dbReference>
<evidence type="ECO:0000259" key="1">
    <source>
        <dbReference type="Pfam" id="PF06250"/>
    </source>
</evidence>
<dbReference type="AlphaFoldDB" id="A0A850DTH0"/>
<evidence type="ECO:0000313" key="3">
    <source>
        <dbReference type="EMBL" id="NUU27450.1"/>
    </source>
</evidence>
<dbReference type="Gene3D" id="3.40.1350.10">
    <property type="match status" value="1"/>
</dbReference>
<name>A0A850DTH0_9MICO</name>
<evidence type="ECO:0000313" key="4">
    <source>
        <dbReference type="Proteomes" id="UP000539146"/>
    </source>
</evidence>
<dbReference type="InterPro" id="IPR009362">
    <property type="entry name" value="YhcG_C"/>
</dbReference>
<dbReference type="InterPro" id="IPR053148">
    <property type="entry name" value="PD-DEXK-like_domain"/>
</dbReference>
<dbReference type="Pfam" id="PF06250">
    <property type="entry name" value="YhcG_C"/>
    <property type="match status" value="1"/>
</dbReference>
<dbReference type="PANTHER" id="PTHR30547:SF0">
    <property type="entry name" value="BLR8175 PROTEIN"/>
    <property type="match status" value="1"/>
</dbReference>
<reference evidence="3 4" key="1">
    <citation type="submission" date="2020-05" db="EMBL/GenBank/DDBJ databases">
        <title>Genome Sequencing of Type Strains.</title>
        <authorList>
            <person name="Lemaire J.F."/>
            <person name="Inderbitzin P."/>
            <person name="Gregorio O.A."/>
            <person name="Collins S.B."/>
            <person name="Wespe N."/>
            <person name="Knight-Connoni V."/>
        </authorList>
    </citation>
    <scope>NUCLEOTIDE SEQUENCE [LARGE SCALE GENOMIC DNA]</scope>
    <source>
        <strain evidence="3 4">DSM 20512</strain>
    </source>
</reference>
<dbReference type="GO" id="GO:0003676">
    <property type="term" value="F:nucleic acid binding"/>
    <property type="evidence" value="ECO:0007669"/>
    <property type="project" value="InterPro"/>
</dbReference>
<protein>
    <submittedName>
        <fullName evidence="3">DUF1016 domain-containing protein</fullName>
    </submittedName>
</protein>
<dbReference type="InterPro" id="IPR041527">
    <property type="entry name" value="YhcG_N"/>
</dbReference>
<gene>
    <name evidence="3" type="ORF">HP467_04885</name>
</gene>
<accession>A0A850DTH0</accession>
<organism evidence="3 4">
    <name type="scientific">Curtobacterium citreum</name>
    <dbReference type="NCBI Taxonomy" id="2036"/>
    <lineage>
        <taxon>Bacteria</taxon>
        <taxon>Bacillati</taxon>
        <taxon>Actinomycetota</taxon>
        <taxon>Actinomycetes</taxon>
        <taxon>Micrococcales</taxon>
        <taxon>Microbacteriaceae</taxon>
        <taxon>Curtobacterium</taxon>
    </lineage>
</organism>
<dbReference type="RefSeq" id="WP_175325419.1">
    <property type="nucleotide sequence ID" value="NZ_BAAAWP010000001.1"/>
</dbReference>
<dbReference type="Proteomes" id="UP000539146">
    <property type="component" value="Unassembled WGS sequence"/>
</dbReference>
<evidence type="ECO:0000259" key="2">
    <source>
        <dbReference type="Pfam" id="PF17761"/>
    </source>
</evidence>
<dbReference type="InterPro" id="IPR011856">
    <property type="entry name" value="tRNA_endonuc-like_dom_sf"/>
</dbReference>
<sequence>MNERAPLPEGYGETLDRIRASVRATRSQVQRAANTQLINLYWSIGRILLERGRTARWGSGVLNRLAEDLRAEFPTMSGFSATNLKYMRQLAKTWPEQSSLGPHAVDRLPWGHVRVLLAETDAARRSAYARAAAEHGWTRNVLVHNLRTGALERSGVQPTNFSRMLDADGADLAQQMTRDPYVLDFLSVESEHGERALEAAMVARIAETLRELGTGFAFVGRQVHFDVDGSDFFVDLLFFHVEQLRYVVVELKTGEFRPENLGQLSFYVALVDDRLRRAAHEPTVGLLLVAGKSDAVVRYSLSSSAAPVGVASYELLPPELQRALPNEEQLRRALLGPP</sequence>
<feature type="domain" description="YhcG PDDEXK nuclease" evidence="1">
    <location>
        <begin position="174"/>
        <end position="321"/>
    </location>
</feature>